<reference evidence="12" key="1">
    <citation type="submission" date="2015-10" db="EMBL/GenBank/DDBJ databases">
        <authorList>
            <person name="Regsiter A."/>
            <person name="william w."/>
        </authorList>
    </citation>
    <scope>NUCLEOTIDE SEQUENCE</scope>
    <source>
        <strain evidence="12">Montdore</strain>
    </source>
</reference>
<evidence type="ECO:0000256" key="8">
    <source>
        <dbReference type="ARBA" id="ARBA00023136"/>
    </source>
</evidence>
<protein>
    <recommendedName>
        <fullName evidence="11">ABC transporter domain-containing protein</fullName>
    </recommendedName>
</protein>
<dbReference type="InterPro" id="IPR010929">
    <property type="entry name" value="PDR_CDR_ABC"/>
</dbReference>
<evidence type="ECO:0000256" key="10">
    <source>
        <dbReference type="SAM" id="Phobius"/>
    </source>
</evidence>
<dbReference type="Pfam" id="PF14510">
    <property type="entry name" value="ABC_trans_N"/>
    <property type="match status" value="1"/>
</dbReference>
<dbReference type="SUPFAM" id="SSF52540">
    <property type="entry name" value="P-loop containing nucleoside triphosphate hydrolases"/>
    <property type="match status" value="2"/>
</dbReference>
<evidence type="ECO:0000256" key="4">
    <source>
        <dbReference type="ARBA" id="ARBA00022692"/>
    </source>
</evidence>
<dbReference type="InterPro" id="IPR003439">
    <property type="entry name" value="ABC_transporter-like_ATP-bd"/>
</dbReference>
<dbReference type="FunFam" id="3.40.50.300:FF:000054">
    <property type="entry name" value="ABC multidrug transporter atrF"/>
    <property type="match status" value="1"/>
</dbReference>
<feature type="transmembrane region" description="Helical" evidence="10">
    <location>
        <begin position="1465"/>
        <end position="1486"/>
    </location>
</feature>
<dbReference type="Pfam" id="PF06422">
    <property type="entry name" value="PDR_CDR"/>
    <property type="match status" value="1"/>
</dbReference>
<comment type="subcellular location">
    <subcellularLocation>
        <location evidence="1">Membrane</location>
        <topology evidence="1">Multi-pass membrane protein</topology>
    </subcellularLocation>
</comment>
<dbReference type="Proteomes" id="UP001412239">
    <property type="component" value="Unassembled WGS sequence"/>
</dbReference>
<keyword evidence="13" id="KW-1185">Reference proteome</keyword>
<gene>
    <name evidence="12" type="ORF">GSTUAT00003553001</name>
</gene>
<evidence type="ECO:0000256" key="6">
    <source>
        <dbReference type="ARBA" id="ARBA00022840"/>
    </source>
</evidence>
<organism evidence="12 13">
    <name type="scientific">Tuber aestivum</name>
    <name type="common">summer truffle</name>
    <dbReference type="NCBI Taxonomy" id="59557"/>
    <lineage>
        <taxon>Eukaryota</taxon>
        <taxon>Fungi</taxon>
        <taxon>Dikarya</taxon>
        <taxon>Ascomycota</taxon>
        <taxon>Pezizomycotina</taxon>
        <taxon>Pezizomycetes</taxon>
        <taxon>Pezizales</taxon>
        <taxon>Tuberaceae</taxon>
        <taxon>Tuber</taxon>
    </lineage>
</organism>
<feature type="transmembrane region" description="Helical" evidence="10">
    <location>
        <begin position="554"/>
        <end position="575"/>
    </location>
</feature>
<keyword evidence="8 10" id="KW-0472">Membrane</keyword>
<dbReference type="InterPro" id="IPR003593">
    <property type="entry name" value="AAA+_ATPase"/>
</dbReference>
<dbReference type="InterPro" id="IPR034001">
    <property type="entry name" value="ABCG_PDR_1"/>
</dbReference>
<feature type="transmembrane region" description="Helical" evidence="10">
    <location>
        <begin position="1275"/>
        <end position="1300"/>
    </location>
</feature>
<dbReference type="GO" id="GO:0016887">
    <property type="term" value="F:ATP hydrolysis activity"/>
    <property type="evidence" value="ECO:0007669"/>
    <property type="project" value="InterPro"/>
</dbReference>
<dbReference type="GO" id="GO:0005524">
    <property type="term" value="F:ATP binding"/>
    <property type="evidence" value="ECO:0007669"/>
    <property type="project" value="UniProtKB-KW"/>
</dbReference>
<feature type="transmembrane region" description="Helical" evidence="10">
    <location>
        <begin position="530"/>
        <end position="548"/>
    </location>
</feature>
<feature type="transmembrane region" description="Helical" evidence="10">
    <location>
        <begin position="1233"/>
        <end position="1254"/>
    </location>
</feature>
<dbReference type="PROSITE" id="PS00211">
    <property type="entry name" value="ABC_TRANSPORTER_1"/>
    <property type="match status" value="1"/>
</dbReference>
<evidence type="ECO:0000313" key="13">
    <source>
        <dbReference type="Proteomes" id="UP001412239"/>
    </source>
</evidence>
<dbReference type="SMART" id="SM00382">
    <property type="entry name" value="AAA"/>
    <property type="match status" value="2"/>
</dbReference>
<proteinExistence type="inferred from homology"/>
<feature type="domain" description="ABC transporter" evidence="11">
    <location>
        <begin position="870"/>
        <end position="1110"/>
    </location>
</feature>
<feature type="transmembrane region" description="Helical" evidence="10">
    <location>
        <begin position="777"/>
        <end position="798"/>
    </location>
</feature>
<feature type="transmembrane region" description="Helical" evidence="10">
    <location>
        <begin position="1344"/>
        <end position="1363"/>
    </location>
</feature>
<dbReference type="GO" id="GO:0016020">
    <property type="term" value="C:membrane"/>
    <property type="evidence" value="ECO:0007669"/>
    <property type="project" value="UniProtKB-SubCell"/>
</dbReference>
<dbReference type="CDD" id="cd03233">
    <property type="entry name" value="ABCG_PDR_domain1"/>
    <property type="match status" value="1"/>
</dbReference>
<dbReference type="InterPro" id="IPR029481">
    <property type="entry name" value="ABC_trans_N"/>
</dbReference>
<evidence type="ECO:0000259" key="11">
    <source>
        <dbReference type="PROSITE" id="PS50893"/>
    </source>
</evidence>
<keyword evidence="5" id="KW-0547">Nucleotide-binding</keyword>
<keyword evidence="3" id="KW-0813">Transport</keyword>
<feature type="region of interest" description="Disordered" evidence="9">
    <location>
        <begin position="52"/>
        <end position="74"/>
    </location>
</feature>
<dbReference type="InterPro" id="IPR043926">
    <property type="entry name" value="ABCG_dom"/>
</dbReference>
<feature type="transmembrane region" description="Helical" evidence="10">
    <location>
        <begin position="667"/>
        <end position="686"/>
    </location>
</feature>
<evidence type="ECO:0000256" key="5">
    <source>
        <dbReference type="ARBA" id="ARBA00022741"/>
    </source>
</evidence>
<dbReference type="InterPro" id="IPR013525">
    <property type="entry name" value="ABC2_TM"/>
</dbReference>
<feature type="transmembrane region" description="Helical" evidence="10">
    <location>
        <begin position="1312"/>
        <end position="1332"/>
    </location>
</feature>
<dbReference type="PANTHER" id="PTHR19241">
    <property type="entry name" value="ATP-BINDING CASSETTE TRANSPORTER"/>
    <property type="match status" value="1"/>
</dbReference>
<dbReference type="Pfam" id="PF00005">
    <property type="entry name" value="ABC_tran"/>
    <property type="match status" value="2"/>
</dbReference>
<evidence type="ECO:0000256" key="3">
    <source>
        <dbReference type="ARBA" id="ARBA00022448"/>
    </source>
</evidence>
<dbReference type="Pfam" id="PF01061">
    <property type="entry name" value="ABC2_membrane"/>
    <property type="match status" value="2"/>
</dbReference>
<evidence type="ECO:0000256" key="1">
    <source>
        <dbReference type="ARBA" id="ARBA00004141"/>
    </source>
</evidence>
<evidence type="ECO:0000256" key="2">
    <source>
        <dbReference type="ARBA" id="ARBA00006012"/>
    </source>
</evidence>
<keyword evidence="4 10" id="KW-0812">Transmembrane</keyword>
<dbReference type="GO" id="GO:0140359">
    <property type="term" value="F:ABC-type transporter activity"/>
    <property type="evidence" value="ECO:0007669"/>
    <property type="project" value="InterPro"/>
</dbReference>
<evidence type="ECO:0000313" key="12">
    <source>
        <dbReference type="EMBL" id="CUS12360.1"/>
    </source>
</evidence>
<accession>A0A292Q0X6</accession>
<dbReference type="Gene3D" id="3.40.50.300">
    <property type="entry name" value="P-loop containing nucleotide triphosphate hydrolases"/>
    <property type="match status" value="2"/>
</dbReference>
<sequence>MAEEDNKPKRFSGAQATPGASRRGSYHWWGDEPINIDEALFDFEELRRELSRATRQSSRPNSHRNSRILTASRRASRQIEDVEEGVEQAEAAKVHGFDLEEYLQRSNQEAYNSGIISKKIGVSFRNLGVSGTGSVHTVVSTFLDEFLTLFGKSILERGWEYGRKAASKAWSRGRGGGDVKYVIQGFSGVVRPGEMLLVLGRPGSGTSTFLRALTNQKREFTRIEGDIHYSGVPFELAQGRYRGEILFNSEEDIHHPTLTVQQTLKFALSTKTPATRIPGLSRDAFVQQMLELFAKMFGMTHTLNTMVGNSFIRGVSGGERKRVSIIEALASRATVNAWDNSTRGLDSSTAVDYIHALRILSTLTHSTNIVTLYQAGEQIYREFDKVCLVDSGRQIYYGPGSAAAPYFESIGFYRNPRSTTADFLTSVTDPNKRKIRQGWEGKAPLTPQDLETAFRNSNHWTTLQEELAAYDEEIRSGRDARDFRDAVKQDKSRRSGKGSPYVVSLPQQIWYLIKRDFQLRLQDKVAMGSRFFNTLVLALIIGSLFYGTTRTSRGTFTIGGTLFFNIVVIGWMQMYEAIDMTVGRSITSKHTTFAFYRPSALVLAKTLVDLPILMVQCSLYTIVLYFMASLEANAGKFFLNLLFVFTCTVCLTAFNRAVGAFSKDLNVAIRTAFFGLHVMIFFTGYLQPETNMKSWVFRWIYWAQPLTYCLEALMINQLEGVFIRCSEAHLIPGIPSASVANKVCYLAGAQQGTEFVSGTDFLQAAWGYSRSNVWRNFGIVIAFTIGYLIIALIGVEYLEYGVSGTSTRKYTKRQSENQTRKSPPSPLLPTIHSETPLESKFSQTTDGEEDTPENSISQNEPKVQGGGSYYTWRNVTYTVNQRLLLNNITGYVRPGGLTALMGPSGAGKTTLLDTLSQRKRVGVVGGEFLLDGKELAMDFGRSTGFVEQQDVHDGTATVREALRFSAVLRQPATTSRREKYALVERIIGLLELEGLADALIGDAGVGLTVEERKRVTIGVELAAKPEALFFLDEPTSGLDSTGALSIVRFLKKLADEAGLAILCTIHQPSAILFQDFDDVLLLTTGGAEVYFGPIGDNGTTIIEYFERNGAAKAAPDANPAEYILQTIRRAPGPRSWAEIWEDSAEALAIANDIESINGSRSHLNHERQNRTLEYAMPLSVQTLEVTKRVWLHYWRDASYGYSKMFSNLSMSLLCGVLFVNSRNTVQEMQSRAFGVYAIVHVSQMILTGVQPKFLEFRTLYETRERNSRIYSSSAFITAMVVVEIPYAILGSLLFFFPWWYMEGLPRDSHSAGYAFFLMVLYQIWIPHAAMWIAAMCKDMTVMSVVNPFIFVVINGFAGIFVPYEQLPEFYRRWLYWVNPQTWLIKGLISTSLHDLPVSCSDTEWVTFQPPDGQTCREYAGEWISTAYGTIANLDDREDCRYCRYKVGDEFLETLEMAYSTHWRDLGIFCAYIFSNIFLVYLLYYLFREVRWRRVFAACRLGERSKQE</sequence>
<name>A0A292Q0X6_9PEZI</name>
<keyword evidence="7 10" id="KW-1133">Transmembrane helix</keyword>
<feature type="domain" description="ABC transporter" evidence="11">
    <location>
        <begin position="161"/>
        <end position="416"/>
    </location>
</feature>
<dbReference type="Pfam" id="PF19055">
    <property type="entry name" value="ABC2_membrane_7"/>
    <property type="match status" value="1"/>
</dbReference>
<dbReference type="InterPro" id="IPR027417">
    <property type="entry name" value="P-loop_NTPase"/>
</dbReference>
<dbReference type="EMBL" id="LN890994">
    <property type="protein sequence ID" value="CUS12360.1"/>
    <property type="molecule type" value="Genomic_DNA"/>
</dbReference>
<feature type="transmembrane region" description="Helical" evidence="10">
    <location>
        <begin position="607"/>
        <end position="628"/>
    </location>
</feature>
<feature type="region of interest" description="Disordered" evidence="9">
    <location>
        <begin position="809"/>
        <end position="864"/>
    </location>
</feature>
<feature type="transmembrane region" description="Helical" evidence="10">
    <location>
        <begin position="634"/>
        <end position="655"/>
    </location>
</feature>
<dbReference type="InterPro" id="IPR017871">
    <property type="entry name" value="ABC_transporter-like_CS"/>
</dbReference>
<dbReference type="CDD" id="cd03232">
    <property type="entry name" value="ABCG_PDR_domain2"/>
    <property type="match status" value="1"/>
</dbReference>
<keyword evidence="6" id="KW-0067">ATP-binding</keyword>
<dbReference type="PROSITE" id="PS50893">
    <property type="entry name" value="ABC_TRANSPORTER_2"/>
    <property type="match status" value="2"/>
</dbReference>
<evidence type="ECO:0000256" key="9">
    <source>
        <dbReference type="SAM" id="MobiDB-lite"/>
    </source>
</evidence>
<dbReference type="InterPro" id="IPR034003">
    <property type="entry name" value="ABCG_PDR_2"/>
</dbReference>
<feature type="region of interest" description="Disordered" evidence="9">
    <location>
        <begin position="1"/>
        <end position="27"/>
    </location>
</feature>
<comment type="similarity">
    <text evidence="2">Belongs to the ABC transporter superfamily. ABCG family. PDR (TC 3.A.1.205) subfamily.</text>
</comment>
<evidence type="ECO:0000256" key="7">
    <source>
        <dbReference type="ARBA" id="ARBA00022989"/>
    </source>
</evidence>